<sequence>MEALLENRIQGIDSDLAPDGGQAEDVRDRMLVSDGLSSANDLEPRTKRVFEETMTFILLAKGGRFEVEAASGNRYEAEIIAKFCTCPDWQQRTPDGGVNICIASITIKETNDNRYYWQWWEGHKMTFKYNSVNPDE</sequence>
<dbReference type="AlphaFoldDB" id="A0A830F264"/>
<gene>
    <name evidence="1" type="ORF">GCM10009067_33990</name>
</gene>
<reference evidence="1" key="1">
    <citation type="journal article" date="2014" name="Int. J. Syst. Evol. Microbiol.">
        <title>Complete genome sequence of Corynebacterium casei LMG S-19264T (=DSM 44701T), isolated from a smear-ripened cheese.</title>
        <authorList>
            <consortium name="US DOE Joint Genome Institute (JGI-PGF)"/>
            <person name="Walter F."/>
            <person name="Albersmeier A."/>
            <person name="Kalinowski J."/>
            <person name="Ruckert C."/>
        </authorList>
    </citation>
    <scope>NUCLEOTIDE SEQUENCE</scope>
    <source>
        <strain evidence="1">JCM 19018</strain>
    </source>
</reference>
<organism evidence="1 2">
    <name type="scientific">Haloarcula sebkhae</name>
    <dbReference type="NCBI Taxonomy" id="932660"/>
    <lineage>
        <taxon>Archaea</taxon>
        <taxon>Methanobacteriati</taxon>
        <taxon>Methanobacteriota</taxon>
        <taxon>Stenosarchaea group</taxon>
        <taxon>Halobacteria</taxon>
        <taxon>Halobacteriales</taxon>
        <taxon>Haloarculaceae</taxon>
        <taxon>Haloarcula</taxon>
    </lineage>
</organism>
<evidence type="ECO:0000313" key="2">
    <source>
        <dbReference type="Proteomes" id="UP000614221"/>
    </source>
</evidence>
<name>A0A830F264_9EURY</name>
<comment type="caution">
    <text evidence="1">The sequence shown here is derived from an EMBL/GenBank/DDBJ whole genome shotgun (WGS) entry which is preliminary data.</text>
</comment>
<accession>A0A830F264</accession>
<dbReference type="EMBL" id="BMPD01000007">
    <property type="protein sequence ID" value="GGK78884.1"/>
    <property type="molecule type" value="Genomic_DNA"/>
</dbReference>
<evidence type="ECO:0008006" key="3">
    <source>
        <dbReference type="Google" id="ProtNLM"/>
    </source>
</evidence>
<proteinExistence type="predicted"/>
<evidence type="ECO:0000313" key="1">
    <source>
        <dbReference type="EMBL" id="GGK78884.1"/>
    </source>
</evidence>
<reference evidence="1" key="2">
    <citation type="submission" date="2020-09" db="EMBL/GenBank/DDBJ databases">
        <authorList>
            <person name="Sun Q."/>
            <person name="Ohkuma M."/>
        </authorList>
    </citation>
    <scope>NUCLEOTIDE SEQUENCE</scope>
    <source>
        <strain evidence="1">JCM 19018</strain>
    </source>
</reference>
<dbReference type="Proteomes" id="UP000614221">
    <property type="component" value="Unassembled WGS sequence"/>
</dbReference>
<protein>
    <recommendedName>
        <fullName evidence="3">SWIM-type domain-containing protein</fullName>
    </recommendedName>
</protein>